<proteinExistence type="predicted"/>
<name>A0A8J6ZLN7_DESMC</name>
<dbReference type="AlphaFoldDB" id="A0A8J6ZLN7"/>
<dbReference type="Proteomes" id="UP000622533">
    <property type="component" value="Unassembled WGS sequence"/>
</dbReference>
<dbReference type="EMBL" id="JADEXS010000110">
    <property type="protein sequence ID" value="MBE9022857.1"/>
    <property type="molecule type" value="Genomic_DNA"/>
</dbReference>
<protein>
    <submittedName>
        <fullName evidence="1">Uncharacterized protein</fullName>
    </submittedName>
</protein>
<comment type="caution">
    <text evidence="1">The sequence shown here is derived from an EMBL/GenBank/DDBJ whole genome shotgun (WGS) entry which is preliminary data.</text>
</comment>
<accession>A0A8J6ZLN7</accession>
<gene>
    <name evidence="1" type="ORF">IQ276_10560</name>
</gene>
<evidence type="ECO:0000313" key="2">
    <source>
        <dbReference type="Proteomes" id="UP000622533"/>
    </source>
</evidence>
<sequence>MCGGLRTARFDLRHLLLWFPDGDDGSDRYKSNILRGIETLKNKEIKNNYLSAFQ</sequence>
<reference evidence="1" key="1">
    <citation type="submission" date="2020-10" db="EMBL/GenBank/DDBJ databases">
        <authorList>
            <person name="Castelo-Branco R."/>
            <person name="Eusebio N."/>
            <person name="Adriana R."/>
            <person name="Vieira A."/>
            <person name="Brugerolle De Fraissinette N."/>
            <person name="Rezende De Castro R."/>
            <person name="Schneider M.P."/>
            <person name="Vasconcelos V."/>
            <person name="Leao P.N."/>
        </authorList>
    </citation>
    <scope>NUCLEOTIDE SEQUENCE</scope>
    <source>
        <strain evidence="1">LEGE 12446</strain>
    </source>
</reference>
<keyword evidence="2" id="KW-1185">Reference proteome</keyword>
<evidence type="ECO:0000313" key="1">
    <source>
        <dbReference type="EMBL" id="MBE9022857.1"/>
    </source>
</evidence>
<organism evidence="1 2">
    <name type="scientific">Desmonostoc muscorum LEGE 12446</name>
    <dbReference type="NCBI Taxonomy" id="1828758"/>
    <lineage>
        <taxon>Bacteria</taxon>
        <taxon>Bacillati</taxon>
        <taxon>Cyanobacteriota</taxon>
        <taxon>Cyanophyceae</taxon>
        <taxon>Nostocales</taxon>
        <taxon>Nostocaceae</taxon>
        <taxon>Desmonostoc</taxon>
    </lineage>
</organism>
<dbReference type="RefSeq" id="WP_193915968.1">
    <property type="nucleotide sequence ID" value="NZ_JADEXS020000001.1"/>
</dbReference>